<keyword evidence="2" id="KW-1185">Reference proteome</keyword>
<comment type="caution">
    <text evidence="1">The sequence shown here is derived from an EMBL/GenBank/DDBJ whole genome shotgun (WGS) entry which is preliminary data.</text>
</comment>
<organism evidence="1 2">
    <name type="scientific">Aphis glycines</name>
    <name type="common">Soybean aphid</name>
    <dbReference type="NCBI Taxonomy" id="307491"/>
    <lineage>
        <taxon>Eukaryota</taxon>
        <taxon>Metazoa</taxon>
        <taxon>Ecdysozoa</taxon>
        <taxon>Arthropoda</taxon>
        <taxon>Hexapoda</taxon>
        <taxon>Insecta</taxon>
        <taxon>Pterygota</taxon>
        <taxon>Neoptera</taxon>
        <taxon>Paraneoptera</taxon>
        <taxon>Hemiptera</taxon>
        <taxon>Sternorrhyncha</taxon>
        <taxon>Aphidomorpha</taxon>
        <taxon>Aphidoidea</taxon>
        <taxon>Aphididae</taxon>
        <taxon>Aphidini</taxon>
        <taxon>Aphis</taxon>
        <taxon>Aphis</taxon>
    </lineage>
</organism>
<gene>
    <name evidence="1" type="ORF">AGLY_015958</name>
</gene>
<dbReference type="AlphaFoldDB" id="A0A6G0SYF4"/>
<proteinExistence type="predicted"/>
<protein>
    <submittedName>
        <fullName evidence="1">Uncharacterized protein</fullName>
    </submittedName>
</protein>
<reference evidence="1 2" key="1">
    <citation type="submission" date="2019-08" db="EMBL/GenBank/DDBJ databases">
        <title>The genome of the soybean aphid Biotype 1, its phylome, world population structure and adaptation to the North American continent.</title>
        <authorList>
            <person name="Giordano R."/>
            <person name="Donthu R.K."/>
            <person name="Hernandez A.G."/>
            <person name="Wright C.L."/>
            <person name="Zimin A.V."/>
        </authorList>
    </citation>
    <scope>NUCLEOTIDE SEQUENCE [LARGE SCALE GENOMIC DNA]</scope>
    <source>
        <tissue evidence="1">Whole aphids</tissue>
    </source>
</reference>
<sequence length="172" mass="19058">MCLGDWEEDFDGGGFLGRDGFGDGFEGAMLMYFGCIIFKISSVNNSLSLQLNTYLHHLNFNFQITYMQSISVVCAYFIAVCEWNYSLGIGSLRDLGFTEFDSVELRVNISAARTTSKTYKLNFSLTSSNSIFSSSSLSNFSWFSHSANSFLISISCLITSESSSSLSKLETL</sequence>
<evidence type="ECO:0000313" key="1">
    <source>
        <dbReference type="EMBL" id="KAE9523406.1"/>
    </source>
</evidence>
<name>A0A6G0SYF4_APHGL</name>
<dbReference type="EMBL" id="VYZN01000079">
    <property type="protein sequence ID" value="KAE9523406.1"/>
    <property type="molecule type" value="Genomic_DNA"/>
</dbReference>
<accession>A0A6G0SYF4</accession>
<dbReference type="Proteomes" id="UP000475862">
    <property type="component" value="Unassembled WGS sequence"/>
</dbReference>
<evidence type="ECO:0000313" key="2">
    <source>
        <dbReference type="Proteomes" id="UP000475862"/>
    </source>
</evidence>